<proteinExistence type="predicted"/>
<dbReference type="Gene3D" id="2.30.38.10">
    <property type="entry name" value="Luciferase, Domain 3"/>
    <property type="match status" value="2"/>
</dbReference>
<sequence>MSTAVRTRTPADALLELTGAQLGIWNAQWLEPDSPHYLVGDVVEIDGTEPLDLASLAEAVRATLAEAETLHLRFHDTPDGPRQSLSDDRARPPEIVDLRAEPDPVTAAHAAVASIRARAAEACRGLVDRRLDSQTLLRLSDRAVWWVQLYHHVIIDGYSAAMMARRAAAHYTALVRGTDRPPPEFGAIADLVAADQEYRAGERYEKDRAYWRDRLSPLPDPTGAARTASGAPERTVAASVVVAPDTLARLRALGDETSTTWADVLIGCFAAFLHRAHGETDVVIGMPLMCRVGRAALRTPAMAVNLLPLRVTVRGDDRLDDLARRVAGLMREMRSHQRFRGADLPRELGVPGLGAMLIGGINLKAFDYTIDFAGSTGVMRNVAGGPPQDFELTATPTADGGIRLGFEVDDRLTDQAGVEWRAHALLRVIDALTSDEAPPIGRVDLLPADEQDRLVGEWTGPGPAPTGPPDDLPTALDRLRAEVGDRTALVCGPDRLTAVELVDRVHRTARALQARGIGTDDVVALALPRGVDLVVTLLAVMDAGAAYLPLDLAHPRRRQEELLDDARPALVLGSDTAVDELGAVDVADLRADADAQEAGSLARGDESPDRLAYVIYTSGSTGRPKGVLGRAGGLAGLLAHHRETAADVAGRVPDGVLRVAHTYSFAFDASIDQLLWLLGGHELHVYDTELTKDAEELLAAYARDRIDVVDTTPSMAAQLVEAGLLTGGHPPSLLILGGEATPPALWQRVADSGVAARNMYGPTEAAVDATVAPVTTGAPTIGHPLPGTRAYVLDVALQPVPHGAVGELYLAGPHLARGYLGHPGTTAERFVADPFGPAGARMYRTGDLARWVPGRGLDYLGRGDGQVKIRGFRVEIGEVEGQLVELPGVRAAAAAIRTGTGRPQLVGYVVPEPGGAPSSDEVRRALSARVPEHMVPSTVVVLDALPTTTSGKLDRLALPAPPTTRTGRAPSTAQERVLCEVLADVIGLDVLGLDGVGVDDDFVGIGGDSITAISVCSRLRAHGLELRPRELLAAPDVASLAALARQADEGAEDGDEAPEVLVDPADVDPLEDGLRLREALPATDLQAGLVVHSLARDEREAEVYLVQGVHHLVGSLDPGRLRDAAEELLARSPALRSVLTTAATGAVVQVVPEDVVLGWQHVDVSSRPRVEQEREVAAAARAELDRPWHPARPPLIRFVLVTLGATEHRLVLTNHHALLDGWSMPLVCRQLFAIYDEIGGGAPAPRTAPVTDFLRWLARQDRSASLAAWRELLAGIDEGTRLAPAARGAALERPERLHTALDAELSEGIRAFARAHGLTLATVVQTAWGLLLARLTGRHDVVFASPVSGRSGQIDGIETMIGQLGNTVVVRLAYSDRDTVREVLAAMHEQSMAMTDHHHVGLADVQRAVGVGDLFDTLMVTENLPMSARTGVTLTPGIELAGVDTDDGTQYPMNVVVLPEPEIVIRFGYQPGAFDPATVREYSDRLRTLLREMITHPDRAVSRLRLLEPAEEARVLAAGTDHVAGHRVRGGCLEEFSAQVRRRPDTTAVECRDRALTYAELDRRANRLAHALISRGVRPEQPVAVLLERDVEMVVAVFGIVKAGAVYVPMDPSYPRDRLEYMVGDAAAAAAVTTGGVLDDLGRLPFADAVAVLRLDDPELVGEQPATWDDDPADARRGLTPDALAYVIYTSGTTGRPKGVAVSHTGFAGLIALQEDVVGVTDRERYLHFASTSFDVAVWQMMLPLLSGGTSVIAPEEVRLPGHELLDYAAAHRVTGINLLPSFLAAMPDDAQVDPDVFFVVGAERLDPGLARRWGDGRRALFNAYGPTEVTINAVTWRYDPAEPALDTDEGTLPIGRPDPDVRAYVLDSGLLPVGVGMMGELYLAGPGLARGYLGLRGQTAQAFVADPFGPPGERMYRTGDRVRWRADGQLVYLGRTDDQVKVRGVRIEPAEIEAALARHPDVRAGVIEVREDRPGERRLVGYVVPVDGARIEPAALRAELAAVLPSAMVPTALVPLDRLPLGPSGKLDRGALPAPDHVSTPSRAPATPAESVLLGVLREVLENDAIELDDEFIDVGGDSIVSLALVSRAGRQGVALSVRDVLEGGTVAGIAALATVGPDVDPGAPGIDLPRDHVLTLRGAVGTGPAPLFCVHPAGGFATVFTGLVRELPSDRPVIGLQLPLLEGSPVPATTIDELAASYLETIRGIQPEGPYHLLGYSFGGNVVHALAALLAGDGEEVAFAGMIDSGPLAAERADGRGPSADVVERELRAALPPGAAEDAPELLAAVRSAVERTVAIRTNSHAPVYDGRLMLFAAAGAPGTDGTDADRLADAWRDLVGPDRLVAHPVEGDHAAMVAPRGWAAIGPIVADALADTPSDPGAR</sequence>
<dbReference type="InterPro" id="IPR000873">
    <property type="entry name" value="AMP-dep_synth/lig_dom"/>
</dbReference>
<feature type="domain" description="Carrier" evidence="5">
    <location>
        <begin position="2045"/>
        <end position="2119"/>
    </location>
</feature>
<dbReference type="SMART" id="SM00824">
    <property type="entry name" value="PKS_TE"/>
    <property type="match status" value="1"/>
</dbReference>
<dbReference type="InterPro" id="IPR020802">
    <property type="entry name" value="TesA-like"/>
</dbReference>
<dbReference type="SUPFAM" id="SSF56801">
    <property type="entry name" value="Acetyl-CoA synthetase-like"/>
    <property type="match status" value="2"/>
</dbReference>
<dbReference type="PANTHER" id="PTHR45527">
    <property type="entry name" value="NONRIBOSOMAL PEPTIDE SYNTHETASE"/>
    <property type="match status" value="1"/>
</dbReference>
<protein>
    <submittedName>
        <fullName evidence="6">Amino acid adenylation domain-containing protein</fullName>
    </submittedName>
</protein>
<evidence type="ECO:0000259" key="5">
    <source>
        <dbReference type="PROSITE" id="PS50075"/>
    </source>
</evidence>
<feature type="region of interest" description="Disordered" evidence="4">
    <location>
        <begin position="2026"/>
        <end position="2046"/>
    </location>
</feature>
<evidence type="ECO:0000256" key="2">
    <source>
        <dbReference type="ARBA" id="ARBA00022450"/>
    </source>
</evidence>
<evidence type="ECO:0000313" key="6">
    <source>
        <dbReference type="EMBL" id="MFC4833566.1"/>
    </source>
</evidence>
<dbReference type="InterPro" id="IPR029058">
    <property type="entry name" value="AB_hydrolase_fold"/>
</dbReference>
<dbReference type="InterPro" id="IPR020845">
    <property type="entry name" value="AMP-binding_CS"/>
</dbReference>
<keyword evidence="7" id="KW-1185">Reference proteome</keyword>
<dbReference type="InterPro" id="IPR006162">
    <property type="entry name" value="Ppantetheine_attach_site"/>
</dbReference>
<organism evidence="6 7">
    <name type="scientific">Actinomycetospora chibensis</name>
    <dbReference type="NCBI Taxonomy" id="663606"/>
    <lineage>
        <taxon>Bacteria</taxon>
        <taxon>Bacillati</taxon>
        <taxon>Actinomycetota</taxon>
        <taxon>Actinomycetes</taxon>
        <taxon>Pseudonocardiales</taxon>
        <taxon>Pseudonocardiaceae</taxon>
        <taxon>Actinomycetospora</taxon>
    </lineage>
</organism>
<dbReference type="InterPro" id="IPR020806">
    <property type="entry name" value="PKS_PP-bd"/>
</dbReference>
<evidence type="ECO:0000313" key="7">
    <source>
        <dbReference type="Proteomes" id="UP001595909"/>
    </source>
</evidence>
<dbReference type="SUPFAM" id="SSF52777">
    <property type="entry name" value="CoA-dependent acyltransferases"/>
    <property type="match status" value="4"/>
</dbReference>
<dbReference type="EMBL" id="JBHSIM010000029">
    <property type="protein sequence ID" value="MFC4833566.1"/>
    <property type="molecule type" value="Genomic_DNA"/>
</dbReference>
<name>A0ABV9RHC5_9PSEU</name>
<keyword evidence="3" id="KW-0597">Phosphoprotein</keyword>
<evidence type="ECO:0000256" key="1">
    <source>
        <dbReference type="ARBA" id="ARBA00001957"/>
    </source>
</evidence>
<dbReference type="Pfam" id="PF00668">
    <property type="entry name" value="Condensation"/>
    <property type="match status" value="2"/>
</dbReference>
<comment type="caution">
    <text evidence="6">The sequence shown here is derived from an EMBL/GenBank/DDBJ whole genome shotgun (WGS) entry which is preliminary data.</text>
</comment>
<accession>A0ABV9RHC5</accession>
<dbReference type="CDD" id="cd05930">
    <property type="entry name" value="A_NRPS"/>
    <property type="match status" value="2"/>
</dbReference>
<reference evidence="7" key="1">
    <citation type="journal article" date="2019" name="Int. J. Syst. Evol. Microbiol.">
        <title>The Global Catalogue of Microorganisms (GCM) 10K type strain sequencing project: providing services to taxonomists for standard genome sequencing and annotation.</title>
        <authorList>
            <consortium name="The Broad Institute Genomics Platform"/>
            <consortium name="The Broad Institute Genome Sequencing Center for Infectious Disease"/>
            <person name="Wu L."/>
            <person name="Ma J."/>
        </authorList>
    </citation>
    <scope>NUCLEOTIDE SEQUENCE [LARGE SCALE GENOMIC DNA]</scope>
    <source>
        <strain evidence="7">CCUG 50347</strain>
    </source>
</reference>
<dbReference type="InterPro" id="IPR023213">
    <property type="entry name" value="CAT-like_dom_sf"/>
</dbReference>
<dbReference type="PROSITE" id="PS50075">
    <property type="entry name" value="CARRIER"/>
    <property type="match status" value="2"/>
</dbReference>
<evidence type="ECO:0000256" key="3">
    <source>
        <dbReference type="ARBA" id="ARBA00022553"/>
    </source>
</evidence>
<keyword evidence="2" id="KW-0596">Phosphopantetheine</keyword>
<dbReference type="Pfam" id="PF00501">
    <property type="entry name" value="AMP-binding"/>
    <property type="match status" value="2"/>
</dbReference>
<gene>
    <name evidence="6" type="ORF">ACFPEL_14225</name>
</gene>
<dbReference type="InterPro" id="IPR045851">
    <property type="entry name" value="AMP-bd_C_sf"/>
</dbReference>
<dbReference type="SUPFAM" id="SSF53474">
    <property type="entry name" value="alpha/beta-Hydrolases"/>
    <property type="match status" value="1"/>
</dbReference>
<dbReference type="Proteomes" id="UP001595909">
    <property type="component" value="Unassembled WGS sequence"/>
</dbReference>
<dbReference type="NCBIfam" id="TIGR01733">
    <property type="entry name" value="AA-adenyl-dom"/>
    <property type="match status" value="2"/>
</dbReference>
<feature type="domain" description="Carrier" evidence="5">
    <location>
        <begin position="969"/>
        <end position="1048"/>
    </location>
</feature>
<comment type="cofactor">
    <cofactor evidence="1">
        <name>pantetheine 4'-phosphate</name>
        <dbReference type="ChEBI" id="CHEBI:47942"/>
    </cofactor>
</comment>
<dbReference type="InterPro" id="IPR001242">
    <property type="entry name" value="Condensation_dom"/>
</dbReference>
<dbReference type="InterPro" id="IPR025110">
    <property type="entry name" value="AMP-bd_C"/>
</dbReference>
<dbReference type="Gene3D" id="3.30.559.30">
    <property type="entry name" value="Nonribosomal peptide synthetase, condensation domain"/>
    <property type="match status" value="2"/>
</dbReference>
<dbReference type="InterPro" id="IPR010071">
    <property type="entry name" value="AA_adenyl_dom"/>
</dbReference>
<dbReference type="Pfam" id="PF13193">
    <property type="entry name" value="AMP-binding_C"/>
    <property type="match status" value="2"/>
</dbReference>
<dbReference type="PROSITE" id="PS00012">
    <property type="entry name" value="PHOSPHOPANTETHEINE"/>
    <property type="match status" value="1"/>
</dbReference>
<dbReference type="PANTHER" id="PTHR45527:SF1">
    <property type="entry name" value="FATTY ACID SYNTHASE"/>
    <property type="match status" value="1"/>
</dbReference>
<dbReference type="SUPFAM" id="SSF47336">
    <property type="entry name" value="ACP-like"/>
    <property type="match status" value="2"/>
</dbReference>
<dbReference type="RefSeq" id="WP_337994188.1">
    <property type="nucleotide sequence ID" value="NZ_BAABHN010000029.1"/>
</dbReference>
<evidence type="ECO:0000256" key="4">
    <source>
        <dbReference type="SAM" id="MobiDB-lite"/>
    </source>
</evidence>
<dbReference type="Gene3D" id="3.30.559.10">
    <property type="entry name" value="Chloramphenicol acetyltransferase-like domain"/>
    <property type="match status" value="2"/>
</dbReference>
<dbReference type="InterPro" id="IPR036736">
    <property type="entry name" value="ACP-like_sf"/>
</dbReference>
<dbReference type="Gene3D" id="3.30.300.30">
    <property type="match status" value="2"/>
</dbReference>
<dbReference type="Pfam" id="PF00975">
    <property type="entry name" value="Thioesterase"/>
    <property type="match status" value="1"/>
</dbReference>
<dbReference type="Gene3D" id="3.40.50.980">
    <property type="match status" value="4"/>
</dbReference>
<dbReference type="Gene3D" id="1.10.1200.10">
    <property type="entry name" value="ACP-like"/>
    <property type="match status" value="1"/>
</dbReference>
<dbReference type="PROSITE" id="PS00455">
    <property type="entry name" value="AMP_BINDING"/>
    <property type="match status" value="2"/>
</dbReference>
<dbReference type="Pfam" id="PF00550">
    <property type="entry name" value="PP-binding"/>
    <property type="match status" value="2"/>
</dbReference>
<dbReference type="InterPro" id="IPR009081">
    <property type="entry name" value="PP-bd_ACP"/>
</dbReference>
<dbReference type="SMART" id="SM00823">
    <property type="entry name" value="PKS_PP"/>
    <property type="match status" value="2"/>
</dbReference>
<dbReference type="InterPro" id="IPR001031">
    <property type="entry name" value="Thioesterase"/>
</dbReference>
<dbReference type="Gene3D" id="3.40.50.1820">
    <property type="entry name" value="alpha/beta hydrolase"/>
    <property type="match status" value="1"/>
</dbReference>